<organism evidence="4 5">
    <name type="scientific">Vanrija albida</name>
    <dbReference type="NCBI Taxonomy" id="181172"/>
    <lineage>
        <taxon>Eukaryota</taxon>
        <taxon>Fungi</taxon>
        <taxon>Dikarya</taxon>
        <taxon>Basidiomycota</taxon>
        <taxon>Agaricomycotina</taxon>
        <taxon>Tremellomycetes</taxon>
        <taxon>Trichosporonales</taxon>
        <taxon>Trichosporonaceae</taxon>
        <taxon>Vanrija</taxon>
    </lineage>
</organism>
<feature type="region of interest" description="Disordered" evidence="1">
    <location>
        <begin position="413"/>
        <end position="520"/>
    </location>
</feature>
<proteinExistence type="predicted"/>
<feature type="transmembrane region" description="Helical" evidence="2">
    <location>
        <begin position="325"/>
        <end position="348"/>
    </location>
</feature>
<dbReference type="RefSeq" id="XP_069211854.1">
    <property type="nucleotide sequence ID" value="XM_069351468.1"/>
</dbReference>
<feature type="chain" id="PRO_5046972271" evidence="3">
    <location>
        <begin position="21"/>
        <end position="520"/>
    </location>
</feature>
<keyword evidence="3" id="KW-0732">Signal</keyword>
<dbReference type="Gene3D" id="1.20.5.510">
    <property type="entry name" value="Single helix bin"/>
    <property type="match status" value="1"/>
</dbReference>
<comment type="caution">
    <text evidence="4">The sequence shown here is derived from an EMBL/GenBank/DDBJ whole genome shotgun (WGS) entry which is preliminary data.</text>
</comment>
<keyword evidence="5" id="KW-1185">Reference proteome</keyword>
<keyword evidence="2" id="KW-1133">Transmembrane helix</keyword>
<feature type="signal peptide" evidence="3">
    <location>
        <begin position="1"/>
        <end position="20"/>
    </location>
</feature>
<keyword evidence="2" id="KW-0812">Transmembrane</keyword>
<feature type="compositionally biased region" description="Low complexity" evidence="1">
    <location>
        <begin position="452"/>
        <end position="471"/>
    </location>
</feature>
<dbReference type="GeneID" id="95983939"/>
<reference evidence="4 5" key="1">
    <citation type="submission" date="2023-08" db="EMBL/GenBank/DDBJ databases">
        <title>Annotated Genome Sequence of Vanrija albida AlHP1.</title>
        <authorList>
            <person name="Herzog R."/>
        </authorList>
    </citation>
    <scope>NUCLEOTIDE SEQUENCE [LARGE SCALE GENOMIC DNA]</scope>
    <source>
        <strain evidence="4 5">AlHP1</strain>
    </source>
</reference>
<evidence type="ECO:0000256" key="3">
    <source>
        <dbReference type="SAM" id="SignalP"/>
    </source>
</evidence>
<accession>A0ABR3QB16</accession>
<gene>
    <name evidence="4" type="ORF">Q8F55_002896</name>
</gene>
<feature type="compositionally biased region" description="Basic and acidic residues" evidence="1">
    <location>
        <begin position="358"/>
        <end position="367"/>
    </location>
</feature>
<evidence type="ECO:0000256" key="1">
    <source>
        <dbReference type="SAM" id="MobiDB-lite"/>
    </source>
</evidence>
<dbReference type="Proteomes" id="UP001565368">
    <property type="component" value="Unassembled WGS sequence"/>
</dbReference>
<protein>
    <submittedName>
        <fullName evidence="4">Uncharacterized protein</fullName>
    </submittedName>
</protein>
<keyword evidence="2" id="KW-0472">Membrane</keyword>
<evidence type="ECO:0000256" key="2">
    <source>
        <dbReference type="SAM" id="Phobius"/>
    </source>
</evidence>
<evidence type="ECO:0000313" key="5">
    <source>
        <dbReference type="Proteomes" id="UP001565368"/>
    </source>
</evidence>
<feature type="region of interest" description="Disordered" evidence="1">
    <location>
        <begin position="286"/>
        <end position="321"/>
    </location>
</feature>
<evidence type="ECO:0000313" key="4">
    <source>
        <dbReference type="EMBL" id="KAL1411910.1"/>
    </source>
</evidence>
<feature type="region of interest" description="Disordered" evidence="1">
    <location>
        <begin position="354"/>
        <end position="380"/>
    </location>
</feature>
<dbReference type="EMBL" id="JBBXJM010000002">
    <property type="protein sequence ID" value="KAL1411910.1"/>
    <property type="molecule type" value="Genomic_DNA"/>
</dbReference>
<sequence>MSPLPALVALATLALLPAQAFTTTLFFNYTLDALSPLLSYDPPESGPGTRWTTAWTNASWSSPARVGAGRGYRWIETDALAERASVSWRFPSTAFYVLGAAGLPPASALVDGKQHALNAALSPANDSAALPSLVRLPWAANNVSYQGAGGILMVDGVVLTTGIMSDAANWDDIVPTTVPAGTNDSLAAETTMNLTIPAHTAFIAINGSVAPDGGTLLAQLDPAPPAWISDYPIARLSTANPWQANTTLFASILDPGVQYVLHLSAEGGPVRLGTASFYAGNPNVTGGTAFNDTPSVGPEPSARPAPAEPATSGPASTSRKSHTGAIAGGVVGGVVALALLAALALFLVRRHRATPPTADDRSEKMLVDDAPPPEDTPVSPFLLDTKAADYLGAKDFAGTSPTGSTSSWAAGTLSAMSRARPPSTAPESALSSPLEPEVDAGPLERPPPTYNPAWDSPSASASVSALSSPSEAAPPPPPVETGKNLRALPALPREAGAQAGAQADGPSRSYSDLKAAIIRQ</sequence>
<name>A0ABR3QB16_9TREE</name>